<protein>
    <submittedName>
        <fullName evidence="1">Uncharacterized protein</fullName>
    </submittedName>
</protein>
<sequence length="97" mass="11657">MGINILLGWYVARLLKKFMFISENYADLYLTTKAFRIFVSGLYSMDSYHGEPMIQELLERIREVNDEIDQFRDVFQYMLDEELEEELNATQEEIEED</sequence>
<accession>A0A382SCB8</accession>
<name>A0A382SCB8_9ZZZZ</name>
<dbReference type="AlphaFoldDB" id="A0A382SCB8"/>
<gene>
    <name evidence="1" type="ORF">METZ01_LOCUS360056</name>
</gene>
<evidence type="ECO:0000313" key="1">
    <source>
        <dbReference type="EMBL" id="SVD07202.1"/>
    </source>
</evidence>
<organism evidence="1">
    <name type="scientific">marine metagenome</name>
    <dbReference type="NCBI Taxonomy" id="408172"/>
    <lineage>
        <taxon>unclassified sequences</taxon>
        <taxon>metagenomes</taxon>
        <taxon>ecological metagenomes</taxon>
    </lineage>
</organism>
<dbReference type="EMBL" id="UINC01127823">
    <property type="protein sequence ID" value="SVD07202.1"/>
    <property type="molecule type" value="Genomic_DNA"/>
</dbReference>
<reference evidence="1" key="1">
    <citation type="submission" date="2018-05" db="EMBL/GenBank/DDBJ databases">
        <authorList>
            <person name="Lanie J.A."/>
            <person name="Ng W.-L."/>
            <person name="Kazmierczak K.M."/>
            <person name="Andrzejewski T.M."/>
            <person name="Davidsen T.M."/>
            <person name="Wayne K.J."/>
            <person name="Tettelin H."/>
            <person name="Glass J.I."/>
            <person name="Rusch D."/>
            <person name="Podicherti R."/>
            <person name="Tsui H.-C.T."/>
            <person name="Winkler M.E."/>
        </authorList>
    </citation>
    <scope>NUCLEOTIDE SEQUENCE</scope>
</reference>
<proteinExistence type="predicted"/>